<dbReference type="InterPro" id="IPR015422">
    <property type="entry name" value="PyrdxlP-dep_Trfase_small"/>
</dbReference>
<dbReference type="RefSeq" id="WP_084119408.1">
    <property type="nucleotide sequence ID" value="NZ_LT838813.1"/>
</dbReference>
<dbReference type="Proteomes" id="UP000192333">
    <property type="component" value="Chromosome I"/>
</dbReference>
<name>A0A1W2H0Z8_9BACT</name>
<evidence type="ECO:0000256" key="2">
    <source>
        <dbReference type="ARBA" id="ARBA00022679"/>
    </source>
</evidence>
<dbReference type="InterPro" id="IPR050087">
    <property type="entry name" value="AON_synthase_class-II"/>
</dbReference>
<evidence type="ECO:0000313" key="4">
    <source>
        <dbReference type="EMBL" id="SMD42627.1"/>
    </source>
</evidence>
<reference evidence="5" key="1">
    <citation type="submission" date="2017-04" db="EMBL/GenBank/DDBJ databases">
        <authorList>
            <person name="Varghese N."/>
            <person name="Submissions S."/>
        </authorList>
    </citation>
    <scope>NUCLEOTIDE SEQUENCE [LARGE SCALE GENOMIC DNA]</scope>
    <source>
        <strain evidence="5">DSM 16537</strain>
    </source>
</reference>
<dbReference type="GO" id="GO:0030170">
    <property type="term" value="F:pyridoxal phosphate binding"/>
    <property type="evidence" value="ECO:0007669"/>
    <property type="project" value="InterPro"/>
</dbReference>
<accession>A0A1W2H0Z8</accession>
<sequence>MQPFELQSKINRTVSYHGSEYLFFSGTAYLGMGNVPEFEKLIMDGISKYGISHGLSRINNVRLHIYGQFETYFAEKAGAEKAIVWSSGFLAGVAAVQFLSKQAEHVFVAPDTHPAILPEGINPDPFLDHTTWSEYCLRKAIELPSSKILILANAVDPLKPTIHHFEWIKNLPDKHDYTLLIDDSHAFGVLGNGLFGTYSQWRHLPVRLLVSGSLNKGLSLPAGIILGDSITIDEITNTNIFRSSSPPGPGYLQAFLQAKHLYQQQQQKLVQNVSLFKNLIADMACFHFKESYPVFSFSDQSWPEKLSQSGILVSSFPYPNPTDPLTNRIVVSAAHYPEDLIHLHKVLSGLG</sequence>
<dbReference type="PANTHER" id="PTHR13693">
    <property type="entry name" value="CLASS II AMINOTRANSFERASE/8-AMINO-7-OXONONANOATE SYNTHASE"/>
    <property type="match status" value="1"/>
</dbReference>
<feature type="domain" description="Aminotransferase class I/classII large" evidence="3">
    <location>
        <begin position="149"/>
        <end position="343"/>
    </location>
</feature>
<dbReference type="STRING" id="758820.SAMN00777080_1188"/>
<dbReference type="Gene3D" id="3.40.640.10">
    <property type="entry name" value="Type I PLP-dependent aspartate aminotransferase-like (Major domain)"/>
    <property type="match status" value="1"/>
</dbReference>
<dbReference type="InterPro" id="IPR015424">
    <property type="entry name" value="PyrdxlP-dep_Trfase"/>
</dbReference>
<dbReference type="EMBL" id="LT838813">
    <property type="protein sequence ID" value="SMD42627.1"/>
    <property type="molecule type" value="Genomic_DNA"/>
</dbReference>
<evidence type="ECO:0000256" key="1">
    <source>
        <dbReference type="ARBA" id="ARBA00001933"/>
    </source>
</evidence>
<proteinExistence type="predicted"/>
<dbReference type="SUPFAM" id="SSF53383">
    <property type="entry name" value="PLP-dependent transferases"/>
    <property type="match status" value="1"/>
</dbReference>
<evidence type="ECO:0000259" key="3">
    <source>
        <dbReference type="Pfam" id="PF00155"/>
    </source>
</evidence>
<organism evidence="4 5">
    <name type="scientific">Aquiflexum balticum DSM 16537</name>
    <dbReference type="NCBI Taxonomy" id="758820"/>
    <lineage>
        <taxon>Bacteria</taxon>
        <taxon>Pseudomonadati</taxon>
        <taxon>Bacteroidota</taxon>
        <taxon>Cytophagia</taxon>
        <taxon>Cytophagales</taxon>
        <taxon>Cyclobacteriaceae</taxon>
        <taxon>Aquiflexum</taxon>
    </lineage>
</organism>
<keyword evidence="2" id="KW-0808">Transferase</keyword>
<comment type="cofactor">
    <cofactor evidence="1">
        <name>pyridoxal 5'-phosphate</name>
        <dbReference type="ChEBI" id="CHEBI:597326"/>
    </cofactor>
</comment>
<keyword evidence="5" id="KW-1185">Reference proteome</keyword>
<dbReference type="InterPro" id="IPR015421">
    <property type="entry name" value="PyrdxlP-dep_Trfase_major"/>
</dbReference>
<dbReference type="InterPro" id="IPR004839">
    <property type="entry name" value="Aminotransferase_I/II_large"/>
</dbReference>
<dbReference type="GO" id="GO:0016740">
    <property type="term" value="F:transferase activity"/>
    <property type="evidence" value="ECO:0007669"/>
    <property type="project" value="UniProtKB-KW"/>
</dbReference>
<protein>
    <submittedName>
        <fullName evidence="4">7-keto-8-aminopelargonate synthetase</fullName>
    </submittedName>
</protein>
<dbReference type="AlphaFoldDB" id="A0A1W2H0Z8"/>
<evidence type="ECO:0000313" key="5">
    <source>
        <dbReference type="Proteomes" id="UP000192333"/>
    </source>
</evidence>
<dbReference type="Gene3D" id="3.90.1150.10">
    <property type="entry name" value="Aspartate Aminotransferase, domain 1"/>
    <property type="match status" value="1"/>
</dbReference>
<gene>
    <name evidence="4" type="ORF">SAMN00777080_1188</name>
</gene>
<dbReference type="OrthoDB" id="846426at2"/>
<dbReference type="Pfam" id="PF00155">
    <property type="entry name" value="Aminotran_1_2"/>
    <property type="match status" value="1"/>
</dbReference>